<dbReference type="InterPro" id="IPR036047">
    <property type="entry name" value="F-box-like_dom_sf"/>
</dbReference>
<dbReference type="OrthoDB" id="3226064at2759"/>
<organism evidence="1 2">
    <name type="scientific">Serendipita indica (strain DSM 11827)</name>
    <name type="common">Root endophyte fungus</name>
    <name type="synonym">Piriformospora indica</name>
    <dbReference type="NCBI Taxonomy" id="1109443"/>
    <lineage>
        <taxon>Eukaryota</taxon>
        <taxon>Fungi</taxon>
        <taxon>Dikarya</taxon>
        <taxon>Basidiomycota</taxon>
        <taxon>Agaricomycotina</taxon>
        <taxon>Agaricomycetes</taxon>
        <taxon>Sebacinales</taxon>
        <taxon>Serendipitaceae</taxon>
        <taxon>Serendipita</taxon>
    </lineage>
</organism>
<dbReference type="AlphaFoldDB" id="G4T680"/>
<comment type="caution">
    <text evidence="1">The sequence shown here is derived from an EMBL/GenBank/DDBJ whole genome shotgun (WGS) entry which is preliminary data.</text>
</comment>
<evidence type="ECO:0000313" key="2">
    <source>
        <dbReference type="Proteomes" id="UP000007148"/>
    </source>
</evidence>
<evidence type="ECO:0000313" key="1">
    <source>
        <dbReference type="EMBL" id="CCA66842.1"/>
    </source>
</evidence>
<dbReference type="STRING" id="1109443.G4T680"/>
<dbReference type="Proteomes" id="UP000007148">
    <property type="component" value="Unassembled WGS sequence"/>
</dbReference>
<dbReference type="SUPFAM" id="SSF81383">
    <property type="entry name" value="F-box domain"/>
    <property type="match status" value="1"/>
</dbReference>
<evidence type="ECO:0008006" key="3">
    <source>
        <dbReference type="Google" id="ProtNLM"/>
    </source>
</evidence>
<gene>
    <name evidence="1" type="ORF">PIIN_00604</name>
</gene>
<dbReference type="OMA" id="PFCYFPS"/>
<proteinExistence type="predicted"/>
<sequence length="487" mass="55130">MTFARMSESLVILSQFDPRRLELLPRPMLLNIPTEIQEVIILDAAIVSPASIASLSATCSLLRTLINIPLDGHLWRSIFLAFFDDPRQALSLESNTPVDKVVFNWQREAQRRFRAKFRLEQSHTAEIEEFEDIVDEDAVNALMETAINALPGQALNVSSKNETYVTECMRGVILSPPTTQSSAKLRVLAALVDARTSASLPILPLASASSRLPSRAYVYNMRNYNERNKWGPWLPFKDGSKDGEINYIHLWHIIDVLRHNAHERNNCDLPIDGIGGLRALSMPKQDLHVEKEEDTAKTKYNDWAGVEGVWMRTVSFMDYRDLHAYNWSNFDTEGGEGQLSTAVFEHENFAEAFRVIRAYFTVVRVEETGPPGYPHRPTIHFVGDTAIPNYPHDVSMHRITEGTVSMTEAGQVRWSFNTRVGGHEWSSEGVQLGRVQSRAGVVGIWSSADHEEHDPAGPFWLWKCGESTKRPSKFPGPFHYLIIHHDQ</sequence>
<accession>G4T680</accession>
<keyword evidence="2" id="KW-1185">Reference proteome</keyword>
<dbReference type="InParanoid" id="G4T680"/>
<name>G4T680_SERID</name>
<dbReference type="HOGENOM" id="CLU_019366_1_0_1"/>
<dbReference type="eggNOG" id="ENOG502S8VJ">
    <property type="taxonomic scope" value="Eukaryota"/>
</dbReference>
<protein>
    <recommendedName>
        <fullName evidence="3">F-box domain-containing protein</fullName>
    </recommendedName>
</protein>
<dbReference type="EMBL" id="CAFZ01000006">
    <property type="protein sequence ID" value="CCA66842.1"/>
    <property type="molecule type" value="Genomic_DNA"/>
</dbReference>
<reference evidence="1 2" key="1">
    <citation type="journal article" date="2011" name="PLoS Pathog.">
        <title>Endophytic Life Strategies Decoded by Genome and Transcriptome Analyses of the Mutualistic Root Symbiont Piriformospora indica.</title>
        <authorList>
            <person name="Zuccaro A."/>
            <person name="Lahrmann U."/>
            <person name="Guldener U."/>
            <person name="Langen G."/>
            <person name="Pfiffi S."/>
            <person name="Biedenkopf D."/>
            <person name="Wong P."/>
            <person name="Samans B."/>
            <person name="Grimm C."/>
            <person name="Basiewicz M."/>
            <person name="Murat C."/>
            <person name="Martin F."/>
            <person name="Kogel K.H."/>
        </authorList>
    </citation>
    <scope>NUCLEOTIDE SEQUENCE [LARGE SCALE GENOMIC DNA]</scope>
    <source>
        <strain evidence="1 2">DSM 11827</strain>
    </source>
</reference>